<dbReference type="Proteomes" id="UP000471521">
    <property type="component" value="Unassembled WGS sequence"/>
</dbReference>
<evidence type="ECO:0000313" key="2">
    <source>
        <dbReference type="Proteomes" id="UP000471521"/>
    </source>
</evidence>
<name>A0A6B0SMB0_9EURY</name>
<protein>
    <recommendedName>
        <fullName evidence="3">DUF1102 domain-containing protein</fullName>
    </recommendedName>
</protein>
<dbReference type="RefSeq" id="WP_159525659.1">
    <property type="nucleotide sequence ID" value="NZ_WUUU01000027.1"/>
</dbReference>
<dbReference type="OrthoDB" id="330348at2157"/>
<comment type="caution">
    <text evidence="1">The sequence shown here is derived from an EMBL/GenBank/DDBJ whole genome shotgun (WGS) entry which is preliminary data.</text>
</comment>
<evidence type="ECO:0008006" key="3">
    <source>
        <dbReference type="Google" id="ProtNLM"/>
    </source>
</evidence>
<proteinExistence type="predicted"/>
<accession>A0A6B0SMB0</accession>
<organism evidence="1 2">
    <name type="scientific">Halobacterium bonnevillei</name>
    <dbReference type="NCBI Taxonomy" id="2692200"/>
    <lineage>
        <taxon>Archaea</taxon>
        <taxon>Methanobacteriati</taxon>
        <taxon>Methanobacteriota</taxon>
        <taxon>Stenosarchaea group</taxon>
        <taxon>Halobacteria</taxon>
        <taxon>Halobacteriales</taxon>
        <taxon>Halobacteriaceae</taxon>
        <taxon>Halobacterium</taxon>
    </lineage>
</organism>
<dbReference type="AlphaFoldDB" id="A0A6B0SMB0"/>
<keyword evidence="2" id="KW-1185">Reference proteome</keyword>
<gene>
    <name evidence="1" type="ORF">GRX66_05605</name>
</gene>
<evidence type="ECO:0000313" key="1">
    <source>
        <dbReference type="EMBL" id="MXR20102.1"/>
    </source>
</evidence>
<sequence>MQRRKFIAGVGSLAAAGAAGIGTGAFSSMSASRDADVDVVTDSNGLIALNAGAGADGRVSEVDGELGIDFTSSEGGQGVNVDSRYQVGVFDDKSWAVPDGALEVASSGTAALEIVNQDSANHTVDIGYECDANDIGNATIYFQFWHDHDTGITHHTIGGRSGNRKITGTDTEAYLSDEGQEIPKSGDPFAPGDTIGGVVLVDTRDVSMAPSDLDLSGTLTVLAE</sequence>
<reference evidence="1 2" key="1">
    <citation type="submission" date="2019-12" db="EMBL/GenBank/DDBJ databases">
        <title>Isolation and characterization of three novel carbon monoxide-oxidizing members of Halobacteria from salione crusts and soils.</title>
        <authorList>
            <person name="Myers M.R."/>
            <person name="King G.M."/>
        </authorList>
    </citation>
    <scope>NUCLEOTIDE SEQUENCE [LARGE SCALE GENOMIC DNA]</scope>
    <source>
        <strain evidence="1 2">PCN9</strain>
    </source>
</reference>
<dbReference type="EMBL" id="WUUU01000027">
    <property type="protein sequence ID" value="MXR20102.1"/>
    <property type="molecule type" value="Genomic_DNA"/>
</dbReference>